<name>A0A6C0BG17_9ZZZZ</name>
<dbReference type="AlphaFoldDB" id="A0A6C0BG17"/>
<reference evidence="2" key="1">
    <citation type="journal article" date="2020" name="Nature">
        <title>Giant virus diversity and host interactions through global metagenomics.</title>
        <authorList>
            <person name="Schulz F."/>
            <person name="Roux S."/>
            <person name="Paez-Espino D."/>
            <person name="Jungbluth S."/>
            <person name="Walsh D.A."/>
            <person name="Denef V.J."/>
            <person name="McMahon K.D."/>
            <person name="Konstantinidis K.T."/>
            <person name="Eloe-Fadrosh E.A."/>
            <person name="Kyrpides N.C."/>
            <person name="Woyke T."/>
        </authorList>
    </citation>
    <scope>NUCLEOTIDE SEQUENCE</scope>
    <source>
        <strain evidence="2">GVMAG-M-3300013004-44</strain>
    </source>
</reference>
<evidence type="ECO:0000313" key="2">
    <source>
        <dbReference type="EMBL" id="QHS91000.1"/>
    </source>
</evidence>
<feature type="region of interest" description="Disordered" evidence="1">
    <location>
        <begin position="130"/>
        <end position="152"/>
    </location>
</feature>
<sequence length="157" mass="17610">MKLSIRLPCHQEITVEIDDCHTIATLKEMICLQEHLHINRFTLHLPGDRQPLADSTPLSTLSSLLYLIHDTLDISKIMAGITNATPMYSHGKTDNATSYILDDSLTIEQIVKRPIINVYPSSMSPTKPIVPSVPRASFRKPPTQQYDDEDDDGCILL</sequence>
<dbReference type="EMBL" id="MN739154">
    <property type="protein sequence ID" value="QHS91000.1"/>
    <property type="molecule type" value="Genomic_DNA"/>
</dbReference>
<evidence type="ECO:0000256" key="1">
    <source>
        <dbReference type="SAM" id="MobiDB-lite"/>
    </source>
</evidence>
<dbReference type="SUPFAM" id="SSF54236">
    <property type="entry name" value="Ubiquitin-like"/>
    <property type="match status" value="1"/>
</dbReference>
<dbReference type="Gene3D" id="3.10.20.90">
    <property type="entry name" value="Phosphatidylinositol 3-kinase Catalytic Subunit, Chain A, domain 1"/>
    <property type="match status" value="1"/>
</dbReference>
<accession>A0A6C0BG17</accession>
<organism evidence="2">
    <name type="scientific">viral metagenome</name>
    <dbReference type="NCBI Taxonomy" id="1070528"/>
    <lineage>
        <taxon>unclassified sequences</taxon>
        <taxon>metagenomes</taxon>
        <taxon>organismal metagenomes</taxon>
    </lineage>
</organism>
<proteinExistence type="predicted"/>
<dbReference type="CDD" id="cd17039">
    <property type="entry name" value="Ubl_ubiquitin_like"/>
    <property type="match status" value="1"/>
</dbReference>
<protein>
    <recommendedName>
        <fullName evidence="3">Ubiquitin-like domain-containing protein</fullName>
    </recommendedName>
</protein>
<evidence type="ECO:0008006" key="3">
    <source>
        <dbReference type="Google" id="ProtNLM"/>
    </source>
</evidence>
<dbReference type="InterPro" id="IPR029071">
    <property type="entry name" value="Ubiquitin-like_domsf"/>
</dbReference>